<accession>A0ABQ9WS92</accession>
<sequence>MAPTITIPDMITMGMNRGRSAFALVFFFCCPLDCPEAIVDSFVLHDSRHRRVPLIYVSVNISMAVSSSL</sequence>
<evidence type="ECO:0000313" key="2">
    <source>
        <dbReference type="Proteomes" id="UP001281761"/>
    </source>
</evidence>
<organism evidence="1 2">
    <name type="scientific">Blattamonas nauphoetae</name>
    <dbReference type="NCBI Taxonomy" id="2049346"/>
    <lineage>
        <taxon>Eukaryota</taxon>
        <taxon>Metamonada</taxon>
        <taxon>Preaxostyla</taxon>
        <taxon>Oxymonadida</taxon>
        <taxon>Blattamonas</taxon>
    </lineage>
</organism>
<keyword evidence="2" id="KW-1185">Reference proteome</keyword>
<evidence type="ECO:0000313" key="1">
    <source>
        <dbReference type="EMBL" id="KAK2942362.1"/>
    </source>
</evidence>
<name>A0ABQ9WS92_9EUKA</name>
<comment type="caution">
    <text evidence="1">The sequence shown here is derived from an EMBL/GenBank/DDBJ whole genome shotgun (WGS) entry which is preliminary data.</text>
</comment>
<proteinExistence type="predicted"/>
<dbReference type="EMBL" id="JARBJD010000413">
    <property type="protein sequence ID" value="KAK2942362.1"/>
    <property type="molecule type" value="Genomic_DNA"/>
</dbReference>
<reference evidence="1 2" key="1">
    <citation type="journal article" date="2022" name="bioRxiv">
        <title>Genomics of Preaxostyla Flagellates Illuminates Evolutionary Transitions and the Path Towards Mitochondrial Loss.</title>
        <authorList>
            <person name="Novak L.V.F."/>
            <person name="Treitli S.C."/>
            <person name="Pyrih J."/>
            <person name="Halakuc P."/>
            <person name="Pipaliya S.V."/>
            <person name="Vacek V."/>
            <person name="Brzon O."/>
            <person name="Soukal P."/>
            <person name="Eme L."/>
            <person name="Dacks J.B."/>
            <person name="Karnkowska A."/>
            <person name="Elias M."/>
            <person name="Hampl V."/>
        </authorList>
    </citation>
    <scope>NUCLEOTIDE SEQUENCE [LARGE SCALE GENOMIC DNA]</scope>
    <source>
        <strain evidence="1">NAU3</strain>
        <tissue evidence="1">Gut</tissue>
    </source>
</reference>
<dbReference type="Proteomes" id="UP001281761">
    <property type="component" value="Unassembled WGS sequence"/>
</dbReference>
<protein>
    <submittedName>
        <fullName evidence="1">Uncharacterized protein</fullName>
    </submittedName>
</protein>
<gene>
    <name evidence="1" type="ORF">BLNAU_22705</name>
</gene>